<name>A0A226DM43_FOLCA</name>
<organism evidence="1 2">
    <name type="scientific">Folsomia candida</name>
    <name type="common">Springtail</name>
    <dbReference type="NCBI Taxonomy" id="158441"/>
    <lineage>
        <taxon>Eukaryota</taxon>
        <taxon>Metazoa</taxon>
        <taxon>Ecdysozoa</taxon>
        <taxon>Arthropoda</taxon>
        <taxon>Hexapoda</taxon>
        <taxon>Collembola</taxon>
        <taxon>Entomobryomorpha</taxon>
        <taxon>Isotomoidea</taxon>
        <taxon>Isotomidae</taxon>
        <taxon>Proisotominae</taxon>
        <taxon>Folsomia</taxon>
    </lineage>
</organism>
<evidence type="ECO:0000313" key="2">
    <source>
        <dbReference type="Proteomes" id="UP000198287"/>
    </source>
</evidence>
<dbReference type="EMBL" id="LNIX01000017">
    <property type="protein sequence ID" value="OXA45681.1"/>
    <property type="molecule type" value="Genomic_DNA"/>
</dbReference>
<gene>
    <name evidence="1" type="ORF">Fcan01_19696</name>
</gene>
<keyword evidence="2" id="KW-1185">Reference proteome</keyword>
<proteinExistence type="predicted"/>
<reference evidence="1 2" key="1">
    <citation type="submission" date="2015-12" db="EMBL/GenBank/DDBJ databases">
        <title>The genome of Folsomia candida.</title>
        <authorList>
            <person name="Faddeeva A."/>
            <person name="Derks M.F."/>
            <person name="Anvar Y."/>
            <person name="Smit S."/>
            <person name="Van Straalen N."/>
            <person name="Roelofs D."/>
        </authorList>
    </citation>
    <scope>NUCLEOTIDE SEQUENCE [LARGE SCALE GENOMIC DNA]</scope>
    <source>
        <strain evidence="1 2">VU population</strain>
        <tissue evidence="1">Whole body</tissue>
    </source>
</reference>
<sequence>MSKVVMKPKPRPHLPSDPCITLASKPTVSSALRFGKTTLPVNHLDLVLSSKYDHHTCWLVDRPDMIRQPADEVRSRPWCKWRKLGEDKEEEQPTVILIPPIIYQERFRNNINHAAVSLTSHHLPSTQRGYGRRGN</sequence>
<comment type="caution">
    <text evidence="1">The sequence shown here is derived from an EMBL/GenBank/DDBJ whole genome shotgun (WGS) entry which is preliminary data.</text>
</comment>
<dbReference type="AlphaFoldDB" id="A0A226DM43"/>
<accession>A0A226DM43</accession>
<evidence type="ECO:0000313" key="1">
    <source>
        <dbReference type="EMBL" id="OXA45681.1"/>
    </source>
</evidence>
<dbReference type="Proteomes" id="UP000198287">
    <property type="component" value="Unassembled WGS sequence"/>
</dbReference>
<protein>
    <submittedName>
        <fullName evidence="1">Uncharacterized protein</fullName>
    </submittedName>
</protein>